<comment type="caution">
    <text evidence="4">The sequence shown here is derived from an EMBL/GenBank/DDBJ whole genome shotgun (WGS) entry which is preliminary data.</text>
</comment>
<dbReference type="PROSITE" id="PS50889">
    <property type="entry name" value="S4"/>
    <property type="match status" value="1"/>
</dbReference>
<evidence type="ECO:0000313" key="4">
    <source>
        <dbReference type="EMBL" id="OKH12076.1"/>
    </source>
</evidence>
<dbReference type="SUPFAM" id="SSF54285">
    <property type="entry name" value="MoaD/ThiS"/>
    <property type="match status" value="1"/>
</dbReference>
<feature type="domain" description="Mut7-C RNAse" evidence="2">
    <location>
        <begin position="97"/>
        <end position="239"/>
    </location>
</feature>
<feature type="domain" description="Ubiquitin Mut7-C" evidence="3">
    <location>
        <begin position="1"/>
        <end position="78"/>
    </location>
</feature>
<evidence type="ECO:0000259" key="2">
    <source>
        <dbReference type="Pfam" id="PF01927"/>
    </source>
</evidence>
<dbReference type="InterPro" id="IPR016155">
    <property type="entry name" value="Mopterin_synth/thiamin_S_b"/>
</dbReference>
<dbReference type="PANTHER" id="PTHR39081">
    <property type="entry name" value="MUT7-C DOMAIN-CONTAINING PROTEIN"/>
    <property type="match status" value="1"/>
</dbReference>
<dbReference type="Pfam" id="PF01927">
    <property type="entry name" value="Mut7-C"/>
    <property type="match status" value="1"/>
</dbReference>
<dbReference type="Proteomes" id="UP000186391">
    <property type="component" value="Unassembled WGS sequence"/>
</dbReference>
<keyword evidence="1" id="KW-0694">RNA-binding</keyword>
<dbReference type="InterPro" id="IPR027798">
    <property type="entry name" value="Ub_Mut7C"/>
</dbReference>
<dbReference type="Pfam" id="PF14451">
    <property type="entry name" value="Ub-Mut7C"/>
    <property type="match status" value="1"/>
</dbReference>
<accession>A0A1U7GVA3</accession>
<dbReference type="PANTHER" id="PTHR39081:SF1">
    <property type="entry name" value="MUT7-C RNASE DOMAIN-CONTAINING PROTEIN"/>
    <property type="match status" value="1"/>
</dbReference>
<dbReference type="OrthoDB" id="9797655at2"/>
<reference evidence="4 5" key="1">
    <citation type="submission" date="2016-11" db="EMBL/GenBank/DDBJ databases">
        <title>Draft Genome Sequences of Nine Cyanobacterial Strains from Diverse Habitats.</title>
        <authorList>
            <person name="Zhu T."/>
            <person name="Hou S."/>
            <person name="Lu X."/>
            <person name="Hess W.R."/>
        </authorList>
    </citation>
    <scope>NUCLEOTIDE SEQUENCE [LARGE SCALE GENOMIC DNA]</scope>
    <source>
        <strain evidence="4 5">NIES-592</strain>
    </source>
</reference>
<protein>
    <submittedName>
        <fullName evidence="4">Twitching motility protein PilT</fullName>
    </submittedName>
</protein>
<evidence type="ECO:0000313" key="5">
    <source>
        <dbReference type="Proteomes" id="UP000186391"/>
    </source>
</evidence>
<name>A0A1U7GVA3_9CYAN</name>
<organism evidence="4 5">
    <name type="scientific">Fischerella major NIES-592</name>
    <dbReference type="NCBI Taxonomy" id="210994"/>
    <lineage>
        <taxon>Bacteria</taxon>
        <taxon>Bacillati</taxon>
        <taxon>Cyanobacteriota</taxon>
        <taxon>Cyanophyceae</taxon>
        <taxon>Nostocales</taxon>
        <taxon>Hapalosiphonaceae</taxon>
        <taxon>Fischerella</taxon>
    </lineage>
</organism>
<evidence type="ECO:0000259" key="3">
    <source>
        <dbReference type="Pfam" id="PF14451"/>
    </source>
</evidence>
<proteinExistence type="predicted"/>
<gene>
    <name evidence="4" type="ORF">NIES592_19315</name>
</gene>
<dbReference type="EMBL" id="MRCA01000013">
    <property type="protein sequence ID" value="OKH12076.1"/>
    <property type="molecule type" value="Genomic_DNA"/>
</dbReference>
<dbReference type="InterPro" id="IPR002782">
    <property type="entry name" value="Mut7-C_RNAse_dom"/>
</dbReference>
<evidence type="ECO:0000256" key="1">
    <source>
        <dbReference type="PROSITE-ProRule" id="PRU00182"/>
    </source>
</evidence>
<dbReference type="AlphaFoldDB" id="A0A1U7GVA3"/>
<dbReference type="RefSeq" id="WP_073556619.1">
    <property type="nucleotide sequence ID" value="NZ_MRCA01000013.1"/>
</dbReference>
<dbReference type="GO" id="GO:0003723">
    <property type="term" value="F:RNA binding"/>
    <property type="evidence" value="ECO:0007669"/>
    <property type="project" value="UniProtKB-KW"/>
</dbReference>
<keyword evidence="5" id="KW-1185">Reference proteome</keyword>
<sequence>MARATFQFYAELNDFLPPDKRQVRIEHFFGERASIKDMIEALGVPHPEVDCIEVNGESVDFSYIVQDGDTINVYPVSTVAETPILRRVRPKPLNVIRFVLDIHLGKLASSLRLLGFDTLYQNDYDDPELAAISSSQNRILLTRDKGLLMRGAVTYGYYVRNTDPQKQIVEVLRRFNLFELASPFKRCLRCNGVLQSVDKQAVIDQLPDTVVLYTDEFHRCQNCAQIYWKGSHYERLQKFIDGVLDING</sequence>